<dbReference type="InterPro" id="IPR008927">
    <property type="entry name" value="6-PGluconate_DH-like_C_sf"/>
</dbReference>
<feature type="domain" description="UDP-glucose/GDP-mannose dehydrogenase N-terminal" evidence="3">
    <location>
        <begin position="6"/>
        <end position="85"/>
    </location>
</feature>
<evidence type="ECO:0000256" key="1">
    <source>
        <dbReference type="ARBA" id="ARBA00047473"/>
    </source>
</evidence>
<reference evidence="4 5" key="1">
    <citation type="journal article" date="2018" name="Nat. Genet.">
        <title>The Rosa genome provides new insights in the design of modern roses.</title>
        <authorList>
            <person name="Bendahmane M."/>
        </authorList>
    </citation>
    <scope>NUCLEOTIDE SEQUENCE [LARGE SCALE GENOMIC DNA]</scope>
    <source>
        <strain evidence="5">cv. Old Blush</strain>
    </source>
</reference>
<feature type="domain" description="UDP-glucose/GDP-mannose dehydrogenase dimerisation" evidence="2">
    <location>
        <begin position="114"/>
        <end position="199"/>
    </location>
</feature>
<dbReference type="AlphaFoldDB" id="A0A2P6Q2S0"/>
<comment type="caution">
    <text evidence="4">The sequence shown here is derived from an EMBL/GenBank/DDBJ whole genome shotgun (WGS) entry which is preliminary data.</text>
</comment>
<keyword evidence="4" id="KW-0560">Oxidoreductase</keyword>
<dbReference type="InterPro" id="IPR001732">
    <property type="entry name" value="UDP-Glc/GDP-Man_DH_N"/>
</dbReference>
<dbReference type="EC" id="1.1.1.22" evidence="4"/>
<evidence type="ECO:0000259" key="3">
    <source>
        <dbReference type="Pfam" id="PF03721"/>
    </source>
</evidence>
<proteinExistence type="predicted"/>
<dbReference type="EMBL" id="PDCK01000043">
    <property type="protein sequence ID" value="PRQ28454.1"/>
    <property type="molecule type" value="Genomic_DNA"/>
</dbReference>
<dbReference type="GO" id="GO:0006024">
    <property type="term" value="P:glycosaminoglycan biosynthetic process"/>
    <property type="evidence" value="ECO:0007669"/>
    <property type="project" value="TreeGrafter"/>
</dbReference>
<dbReference type="GO" id="GO:0051287">
    <property type="term" value="F:NAD binding"/>
    <property type="evidence" value="ECO:0007669"/>
    <property type="project" value="InterPro"/>
</dbReference>
<dbReference type="PANTHER" id="PTHR11374:SF3">
    <property type="entry name" value="UDP-GLUCOSE 6-DEHYDROGENASE"/>
    <property type="match status" value="1"/>
</dbReference>
<name>A0A2P6Q2S0_ROSCH</name>
<dbReference type="Gramene" id="PRQ28454">
    <property type="protein sequence ID" value="PRQ28454"/>
    <property type="gene ID" value="RchiOBHm_Chr5g0003221"/>
</dbReference>
<dbReference type="STRING" id="74649.A0A2P6Q2S0"/>
<protein>
    <submittedName>
        <fullName evidence="4">Putative UDP-glucose 6-dehydrogenase</fullName>
        <ecNumber evidence="4">1.1.1.22</ecNumber>
    </submittedName>
</protein>
<dbReference type="Gene3D" id="3.40.50.720">
    <property type="entry name" value="NAD(P)-binding Rossmann-like Domain"/>
    <property type="match status" value="2"/>
</dbReference>
<evidence type="ECO:0000259" key="2">
    <source>
        <dbReference type="Pfam" id="PF00984"/>
    </source>
</evidence>
<dbReference type="Pfam" id="PF00984">
    <property type="entry name" value="UDPG_MGDP_dh"/>
    <property type="match status" value="1"/>
</dbReference>
<dbReference type="InterPro" id="IPR014026">
    <property type="entry name" value="UDP-Glc/GDP-Man_DH_dimer"/>
</dbReference>
<dbReference type="PANTHER" id="PTHR11374">
    <property type="entry name" value="UDP-GLUCOSE DEHYDROGENASE/UDP-MANNAC DEHYDROGENASE"/>
    <property type="match status" value="1"/>
</dbReference>
<sequence length="212" mass="23902">MPFGLSDWDDAIQKIIEASTTRKLSIIVEKSMPFNLRDWIEDIIRYRNPQGLKFSVLSNPDFISQGTAVRELKDPKRVVIAKNHGHGEDVLRLQQLYPQYVPVERILIADDHKTVEMGKLWSSVYPAMTHTFGNVMPSICGSIGADSNDVRRNIGCADSESYMGASIGFGGPVIQDISYLKSVLHRDGLKLESDMLNQIIKLKEDKEKRRGL</sequence>
<dbReference type="GO" id="GO:0003979">
    <property type="term" value="F:UDP-glucose 6-dehydrogenase activity"/>
    <property type="evidence" value="ECO:0007669"/>
    <property type="project" value="UniProtKB-EC"/>
</dbReference>
<dbReference type="InterPro" id="IPR028356">
    <property type="entry name" value="UDPglc_DH_euk"/>
</dbReference>
<organism evidence="4 5">
    <name type="scientific">Rosa chinensis</name>
    <name type="common">China rose</name>
    <dbReference type="NCBI Taxonomy" id="74649"/>
    <lineage>
        <taxon>Eukaryota</taxon>
        <taxon>Viridiplantae</taxon>
        <taxon>Streptophyta</taxon>
        <taxon>Embryophyta</taxon>
        <taxon>Tracheophyta</taxon>
        <taxon>Spermatophyta</taxon>
        <taxon>Magnoliopsida</taxon>
        <taxon>eudicotyledons</taxon>
        <taxon>Gunneridae</taxon>
        <taxon>Pentapetalae</taxon>
        <taxon>rosids</taxon>
        <taxon>fabids</taxon>
        <taxon>Rosales</taxon>
        <taxon>Rosaceae</taxon>
        <taxon>Rosoideae</taxon>
        <taxon>Rosoideae incertae sedis</taxon>
        <taxon>Rosa</taxon>
    </lineage>
</organism>
<comment type="catalytic activity">
    <reaction evidence="1">
        <text>UDP-alpha-D-glucose + 2 NAD(+) + H2O = UDP-alpha-D-glucuronate + 2 NADH + 3 H(+)</text>
        <dbReference type="Rhea" id="RHEA:23596"/>
        <dbReference type="ChEBI" id="CHEBI:15377"/>
        <dbReference type="ChEBI" id="CHEBI:15378"/>
        <dbReference type="ChEBI" id="CHEBI:57540"/>
        <dbReference type="ChEBI" id="CHEBI:57945"/>
        <dbReference type="ChEBI" id="CHEBI:58052"/>
        <dbReference type="ChEBI" id="CHEBI:58885"/>
        <dbReference type="EC" id="1.1.1.22"/>
    </reaction>
</comment>
<gene>
    <name evidence="4" type="ORF">RchiOBHm_Chr5g0003221</name>
</gene>
<evidence type="ECO:0000313" key="4">
    <source>
        <dbReference type="EMBL" id="PRQ28454.1"/>
    </source>
</evidence>
<dbReference type="Proteomes" id="UP000238479">
    <property type="component" value="Chromosome 5"/>
</dbReference>
<evidence type="ECO:0000313" key="5">
    <source>
        <dbReference type="Proteomes" id="UP000238479"/>
    </source>
</evidence>
<dbReference type="GO" id="GO:0005634">
    <property type="term" value="C:nucleus"/>
    <property type="evidence" value="ECO:0007669"/>
    <property type="project" value="TreeGrafter"/>
</dbReference>
<dbReference type="Pfam" id="PF03721">
    <property type="entry name" value="UDPG_MGDP_dh_N"/>
    <property type="match status" value="1"/>
</dbReference>
<accession>A0A2P6Q2S0</accession>
<dbReference type="SUPFAM" id="SSF48179">
    <property type="entry name" value="6-phosphogluconate dehydrogenase C-terminal domain-like"/>
    <property type="match status" value="1"/>
</dbReference>
<keyword evidence="5" id="KW-1185">Reference proteome</keyword>